<evidence type="ECO:0000313" key="4">
    <source>
        <dbReference type="EMBL" id="KAJ4830643.1"/>
    </source>
</evidence>
<dbReference type="PANTHER" id="PTHR10366">
    <property type="entry name" value="NAD DEPENDENT EPIMERASE/DEHYDRATASE"/>
    <property type="match status" value="1"/>
</dbReference>
<dbReference type="AlphaFoldDB" id="A0A9Q0FFQ6"/>
<keyword evidence="2" id="KW-0560">Oxidoreductase</keyword>
<gene>
    <name evidence="4" type="ORF">Tsubulata_051137</name>
</gene>
<dbReference type="OrthoDB" id="2735536at2759"/>
<dbReference type="SUPFAM" id="SSF51735">
    <property type="entry name" value="NAD(P)-binding Rossmann-fold domains"/>
    <property type="match status" value="1"/>
</dbReference>
<sequence>MAEGVKQSRVCVTGGSGFLASWLVNLLLSKSYIVHTTLRDPSDKRKCGHLSTLDKASQNLKLFKADLLDYNSLCSAFEGCIGVFHVASPVPSTTSENPEKEVIEPAVKGTQNVLEACTEGKVRRVVVVSSVAAVIMNPNWPQGQVMDESCWSNKEYCRETKNWYMLSKTLAESEALEYGKRTGLDIVTVCPSMVFGPILQSTVNASSLVLVKLLKEGLESVENKVRSVVDVRDVAEALILVYETLDAGGRYICTSLSISTQDLVEKLKSIYPHYNYPKSFTEGKEGTRLSSEKLRKLGWNPRPLEETLIDSVESYRKAGILDSV</sequence>
<dbReference type="InterPro" id="IPR036291">
    <property type="entry name" value="NAD(P)-bd_dom_sf"/>
</dbReference>
<feature type="domain" description="NAD-dependent epimerase/dehydratase" evidence="3">
    <location>
        <begin position="10"/>
        <end position="249"/>
    </location>
</feature>
<dbReference type="Gene3D" id="3.40.50.720">
    <property type="entry name" value="NAD(P)-binding Rossmann-like Domain"/>
    <property type="match status" value="1"/>
</dbReference>
<evidence type="ECO:0000256" key="1">
    <source>
        <dbReference type="ARBA" id="ARBA00022857"/>
    </source>
</evidence>
<organism evidence="4 5">
    <name type="scientific">Turnera subulata</name>
    <dbReference type="NCBI Taxonomy" id="218843"/>
    <lineage>
        <taxon>Eukaryota</taxon>
        <taxon>Viridiplantae</taxon>
        <taxon>Streptophyta</taxon>
        <taxon>Embryophyta</taxon>
        <taxon>Tracheophyta</taxon>
        <taxon>Spermatophyta</taxon>
        <taxon>Magnoliopsida</taxon>
        <taxon>eudicotyledons</taxon>
        <taxon>Gunneridae</taxon>
        <taxon>Pentapetalae</taxon>
        <taxon>rosids</taxon>
        <taxon>fabids</taxon>
        <taxon>Malpighiales</taxon>
        <taxon>Passifloraceae</taxon>
        <taxon>Turnera</taxon>
    </lineage>
</organism>
<dbReference type="Proteomes" id="UP001141552">
    <property type="component" value="Unassembled WGS sequence"/>
</dbReference>
<dbReference type="InterPro" id="IPR050425">
    <property type="entry name" value="NAD(P)_dehydrat-like"/>
</dbReference>
<comment type="caution">
    <text evidence="4">The sequence shown here is derived from an EMBL/GenBank/DDBJ whole genome shotgun (WGS) entry which is preliminary data.</text>
</comment>
<dbReference type="EMBL" id="JAKUCV010005576">
    <property type="protein sequence ID" value="KAJ4830643.1"/>
    <property type="molecule type" value="Genomic_DNA"/>
</dbReference>
<accession>A0A9Q0FFQ6</accession>
<proteinExistence type="predicted"/>
<evidence type="ECO:0000259" key="3">
    <source>
        <dbReference type="Pfam" id="PF01370"/>
    </source>
</evidence>
<dbReference type="CDD" id="cd08958">
    <property type="entry name" value="FR_SDR_e"/>
    <property type="match status" value="1"/>
</dbReference>
<keyword evidence="1" id="KW-0521">NADP</keyword>
<dbReference type="InterPro" id="IPR001509">
    <property type="entry name" value="Epimerase_deHydtase"/>
</dbReference>
<dbReference type="PANTHER" id="PTHR10366:SF831">
    <property type="entry name" value="NAD-DEPENDENT EPIMERASE_DEHYDRATASE DOMAIN-CONTAINING PROTEIN"/>
    <property type="match status" value="1"/>
</dbReference>
<reference evidence="4" key="1">
    <citation type="submission" date="2022-02" db="EMBL/GenBank/DDBJ databases">
        <authorList>
            <person name="Henning P.M."/>
            <person name="McCubbin A.G."/>
            <person name="Shore J.S."/>
        </authorList>
    </citation>
    <scope>NUCLEOTIDE SEQUENCE</scope>
    <source>
        <strain evidence="4">F60SS</strain>
        <tissue evidence="4">Leaves</tissue>
    </source>
</reference>
<dbReference type="Pfam" id="PF01370">
    <property type="entry name" value="Epimerase"/>
    <property type="match status" value="1"/>
</dbReference>
<dbReference type="GO" id="GO:0016616">
    <property type="term" value="F:oxidoreductase activity, acting on the CH-OH group of donors, NAD or NADP as acceptor"/>
    <property type="evidence" value="ECO:0007669"/>
    <property type="project" value="TreeGrafter"/>
</dbReference>
<dbReference type="FunFam" id="3.40.50.720:FF:000382">
    <property type="entry name" value="NAD(P)-binding Rossmann-fold superfamily protein"/>
    <property type="match status" value="1"/>
</dbReference>
<name>A0A9Q0FFQ6_9ROSI</name>
<evidence type="ECO:0000313" key="5">
    <source>
        <dbReference type="Proteomes" id="UP001141552"/>
    </source>
</evidence>
<protein>
    <recommendedName>
        <fullName evidence="3">NAD-dependent epimerase/dehydratase domain-containing protein</fullName>
    </recommendedName>
</protein>
<evidence type="ECO:0000256" key="2">
    <source>
        <dbReference type="ARBA" id="ARBA00023002"/>
    </source>
</evidence>
<keyword evidence="5" id="KW-1185">Reference proteome</keyword>
<reference evidence="4" key="2">
    <citation type="journal article" date="2023" name="Plants (Basel)">
        <title>Annotation of the Turnera subulata (Passifloraceae) Draft Genome Reveals the S-Locus Evolved after the Divergence of Turneroideae from Passifloroideae in a Stepwise Manner.</title>
        <authorList>
            <person name="Henning P.M."/>
            <person name="Roalson E.H."/>
            <person name="Mir W."/>
            <person name="McCubbin A.G."/>
            <person name="Shore J.S."/>
        </authorList>
    </citation>
    <scope>NUCLEOTIDE SEQUENCE</scope>
    <source>
        <strain evidence="4">F60SS</strain>
    </source>
</reference>